<dbReference type="GeneID" id="63833016"/>
<dbReference type="RefSeq" id="XP_040774608.1">
    <property type="nucleotide sequence ID" value="XM_040915887.1"/>
</dbReference>
<dbReference type="PANTHER" id="PTHR33112">
    <property type="entry name" value="DOMAIN PROTEIN, PUTATIVE-RELATED"/>
    <property type="match status" value="1"/>
</dbReference>
<dbReference type="InterPro" id="IPR010730">
    <property type="entry name" value="HET"/>
</dbReference>
<name>A0A9P4XZJ0_CRYP1</name>
<dbReference type="AlphaFoldDB" id="A0A9P4XZJ0"/>
<sequence>HMLCSLSGPRYLPSRLVEVQPQDSGLHLKLVRGENLNPDAKYTALSYCWGNDSEVLLAKALKTENLESYETEIPWETLPQTLQDAAVTTHRLGMHFVWVDSLCIIQDDDNDKVKEIAQMAQVYSHATLTIMVNRAARASDGFLHQRSPPLGTSNLLFRSPDGTEGWVSLYFKHEFWHEEKSKLDKRGWAMQEHLLSRRTLEIGTYMTEWSCRTERGLPSHSDGWSNDRLTRGFGSPFQNARRRWSADDVLDTWEMVVKAYCDRSLSLPTDKILAISGIAERFASSTPGIGRYAAGLWEEGLPTSLMWQTWDPSPSRPTEYQGPSWSWTAIRSRI</sequence>
<accession>A0A9P4XZJ0</accession>
<dbReference type="Proteomes" id="UP000803844">
    <property type="component" value="Unassembled WGS sequence"/>
</dbReference>
<dbReference type="EMBL" id="MU032349">
    <property type="protein sequence ID" value="KAF3763647.1"/>
    <property type="molecule type" value="Genomic_DNA"/>
</dbReference>
<protein>
    <submittedName>
        <fullName evidence="2">HET-domain-containing protein</fullName>
    </submittedName>
</protein>
<gene>
    <name evidence="2" type="ORF">M406DRAFT_231853</name>
</gene>
<reference evidence="2" key="1">
    <citation type="journal article" date="2020" name="Phytopathology">
        <title>Genome sequence of the chestnut blight fungus Cryphonectria parasitica EP155: A fundamental resource for an archetypical invasive plant pathogen.</title>
        <authorList>
            <person name="Crouch J.A."/>
            <person name="Dawe A."/>
            <person name="Aerts A."/>
            <person name="Barry K."/>
            <person name="Churchill A.C.L."/>
            <person name="Grimwood J."/>
            <person name="Hillman B."/>
            <person name="Milgroom M.G."/>
            <person name="Pangilinan J."/>
            <person name="Smith M."/>
            <person name="Salamov A."/>
            <person name="Schmutz J."/>
            <person name="Yadav J."/>
            <person name="Grigoriev I.V."/>
            <person name="Nuss D."/>
        </authorList>
    </citation>
    <scope>NUCLEOTIDE SEQUENCE</scope>
    <source>
        <strain evidence="2">EP155</strain>
    </source>
</reference>
<evidence type="ECO:0000259" key="1">
    <source>
        <dbReference type="Pfam" id="PF06985"/>
    </source>
</evidence>
<feature type="domain" description="Heterokaryon incompatibility" evidence="1">
    <location>
        <begin position="42"/>
        <end position="192"/>
    </location>
</feature>
<feature type="non-terminal residue" evidence="2">
    <location>
        <position position="1"/>
    </location>
</feature>
<evidence type="ECO:0000313" key="2">
    <source>
        <dbReference type="EMBL" id="KAF3763647.1"/>
    </source>
</evidence>
<proteinExistence type="predicted"/>
<comment type="caution">
    <text evidence="2">The sequence shown here is derived from an EMBL/GenBank/DDBJ whole genome shotgun (WGS) entry which is preliminary data.</text>
</comment>
<dbReference type="Pfam" id="PF06985">
    <property type="entry name" value="HET"/>
    <property type="match status" value="1"/>
</dbReference>
<dbReference type="PANTHER" id="PTHR33112:SF16">
    <property type="entry name" value="HETEROKARYON INCOMPATIBILITY DOMAIN-CONTAINING PROTEIN"/>
    <property type="match status" value="1"/>
</dbReference>
<keyword evidence="3" id="KW-1185">Reference proteome</keyword>
<evidence type="ECO:0000313" key="3">
    <source>
        <dbReference type="Proteomes" id="UP000803844"/>
    </source>
</evidence>
<organism evidence="2 3">
    <name type="scientific">Cryphonectria parasitica (strain ATCC 38755 / EP155)</name>
    <dbReference type="NCBI Taxonomy" id="660469"/>
    <lineage>
        <taxon>Eukaryota</taxon>
        <taxon>Fungi</taxon>
        <taxon>Dikarya</taxon>
        <taxon>Ascomycota</taxon>
        <taxon>Pezizomycotina</taxon>
        <taxon>Sordariomycetes</taxon>
        <taxon>Sordariomycetidae</taxon>
        <taxon>Diaporthales</taxon>
        <taxon>Cryphonectriaceae</taxon>
        <taxon>Cryphonectria-Endothia species complex</taxon>
        <taxon>Cryphonectria</taxon>
    </lineage>
</organism>
<dbReference type="OrthoDB" id="5125733at2759"/>
<feature type="non-terminal residue" evidence="2">
    <location>
        <position position="334"/>
    </location>
</feature>